<accession>A0A6G0Q9V0</accession>
<comment type="caution">
    <text evidence="2">The sequence shown here is derived from an EMBL/GenBank/DDBJ whole genome shotgun (WGS) entry which is preliminary data.</text>
</comment>
<organism evidence="2 3">
    <name type="scientific">Phytophthora fragariae</name>
    <dbReference type="NCBI Taxonomy" id="53985"/>
    <lineage>
        <taxon>Eukaryota</taxon>
        <taxon>Sar</taxon>
        <taxon>Stramenopiles</taxon>
        <taxon>Oomycota</taxon>
        <taxon>Peronosporomycetes</taxon>
        <taxon>Peronosporales</taxon>
        <taxon>Peronosporaceae</taxon>
        <taxon>Phytophthora</taxon>
    </lineage>
</organism>
<dbReference type="EMBL" id="QXFY01004695">
    <property type="protein sequence ID" value="KAE9275886.1"/>
    <property type="molecule type" value="Genomic_DNA"/>
</dbReference>
<evidence type="ECO:0000313" key="3">
    <source>
        <dbReference type="Proteomes" id="UP000486351"/>
    </source>
</evidence>
<dbReference type="AlphaFoldDB" id="A0A6G0Q9V0"/>
<name>A0A6G0Q9V0_9STRA</name>
<keyword evidence="1" id="KW-0732">Signal</keyword>
<proteinExistence type="predicted"/>
<evidence type="ECO:0000313" key="2">
    <source>
        <dbReference type="EMBL" id="KAE9275886.1"/>
    </source>
</evidence>
<evidence type="ECO:0008006" key="4">
    <source>
        <dbReference type="Google" id="ProtNLM"/>
    </source>
</evidence>
<reference evidence="2 3" key="1">
    <citation type="submission" date="2018-09" db="EMBL/GenBank/DDBJ databases">
        <title>Genomic investigation of the strawberry pathogen Phytophthora fragariae indicates pathogenicity is determined by transcriptional variation in three key races.</title>
        <authorList>
            <person name="Adams T.M."/>
            <person name="Armitage A.D."/>
            <person name="Sobczyk M.K."/>
            <person name="Bates H.J."/>
            <person name="Dunwell J.M."/>
            <person name="Nellist C.F."/>
            <person name="Harrison R.J."/>
        </authorList>
    </citation>
    <scope>NUCLEOTIDE SEQUENCE [LARGE SCALE GENOMIC DNA]</scope>
    <source>
        <strain evidence="2 3">NOV-77</strain>
    </source>
</reference>
<sequence>MRCHVWISVWSIKWLATVRCPWRPRSAPSPWSTGLSCGLNPLWSTSQNLSLFFSGIAVIPEGSAVASPTHIN</sequence>
<gene>
    <name evidence="2" type="ORF">PF008_g29231</name>
</gene>
<dbReference type="Proteomes" id="UP000486351">
    <property type="component" value="Unassembled WGS sequence"/>
</dbReference>
<protein>
    <recommendedName>
        <fullName evidence="4">Secreted protein</fullName>
    </recommendedName>
</protein>
<evidence type="ECO:0000256" key="1">
    <source>
        <dbReference type="SAM" id="SignalP"/>
    </source>
</evidence>
<feature type="signal peptide" evidence="1">
    <location>
        <begin position="1"/>
        <end position="19"/>
    </location>
</feature>
<feature type="chain" id="PRO_5026220755" description="Secreted protein" evidence="1">
    <location>
        <begin position="20"/>
        <end position="72"/>
    </location>
</feature>